<dbReference type="AlphaFoldDB" id="A0AAE0FY93"/>
<dbReference type="Proteomes" id="UP001190700">
    <property type="component" value="Unassembled WGS sequence"/>
</dbReference>
<evidence type="ECO:0000313" key="3">
    <source>
        <dbReference type="Proteomes" id="UP001190700"/>
    </source>
</evidence>
<comment type="caution">
    <text evidence="2">The sequence shown here is derived from an EMBL/GenBank/DDBJ whole genome shotgun (WGS) entry which is preliminary data.</text>
</comment>
<dbReference type="EMBL" id="LGRX02012123">
    <property type="protein sequence ID" value="KAK3267912.1"/>
    <property type="molecule type" value="Genomic_DNA"/>
</dbReference>
<evidence type="ECO:0000256" key="1">
    <source>
        <dbReference type="SAM" id="MobiDB-lite"/>
    </source>
</evidence>
<feature type="region of interest" description="Disordered" evidence="1">
    <location>
        <begin position="106"/>
        <end position="130"/>
    </location>
</feature>
<gene>
    <name evidence="2" type="ORF">CYMTET_23557</name>
</gene>
<feature type="compositionally biased region" description="Pro residues" evidence="1">
    <location>
        <begin position="33"/>
        <end position="43"/>
    </location>
</feature>
<protein>
    <submittedName>
        <fullName evidence="2">Uncharacterized protein</fullName>
    </submittedName>
</protein>
<accession>A0AAE0FY93</accession>
<feature type="region of interest" description="Disordered" evidence="1">
    <location>
        <begin position="14"/>
        <end position="49"/>
    </location>
</feature>
<evidence type="ECO:0000313" key="2">
    <source>
        <dbReference type="EMBL" id="KAK3267912.1"/>
    </source>
</evidence>
<keyword evidence="3" id="KW-1185">Reference proteome</keyword>
<sequence length="130" mass="13847">MTLRAAYVQEAVGEWRTTGAPTARGRGLASRVSPPPPHETPPAPEERKPAAAFTFRPLDPVTAVDAEPLAAPLDSGLLDILPEPGVDEASTDDDELDKPTLAMIAGEESDDEDWRPAFANGPAWIPPLSR</sequence>
<reference evidence="2 3" key="1">
    <citation type="journal article" date="2015" name="Genome Biol. Evol.">
        <title>Comparative Genomics of a Bacterivorous Green Alga Reveals Evolutionary Causalities and Consequences of Phago-Mixotrophic Mode of Nutrition.</title>
        <authorList>
            <person name="Burns J.A."/>
            <person name="Paasch A."/>
            <person name="Narechania A."/>
            <person name="Kim E."/>
        </authorList>
    </citation>
    <scope>NUCLEOTIDE SEQUENCE [LARGE SCALE GENOMIC DNA]</scope>
    <source>
        <strain evidence="2 3">PLY_AMNH</strain>
    </source>
</reference>
<name>A0AAE0FY93_9CHLO</name>
<proteinExistence type="predicted"/>
<organism evidence="2 3">
    <name type="scientific">Cymbomonas tetramitiformis</name>
    <dbReference type="NCBI Taxonomy" id="36881"/>
    <lineage>
        <taxon>Eukaryota</taxon>
        <taxon>Viridiplantae</taxon>
        <taxon>Chlorophyta</taxon>
        <taxon>Pyramimonadophyceae</taxon>
        <taxon>Pyramimonadales</taxon>
        <taxon>Pyramimonadaceae</taxon>
        <taxon>Cymbomonas</taxon>
    </lineage>
</organism>